<evidence type="ECO:0000256" key="2">
    <source>
        <dbReference type="ARBA" id="ARBA00022692"/>
    </source>
</evidence>
<comment type="caution">
    <text evidence="10">The sequence shown here is derived from an EMBL/GenBank/DDBJ whole genome shotgun (WGS) entry which is preliminary data.</text>
</comment>
<keyword evidence="3" id="KW-0732">Signal</keyword>
<proteinExistence type="predicted"/>
<name>A0A8J5WSH3_ZIZPA</name>
<evidence type="ECO:0000256" key="6">
    <source>
        <dbReference type="ARBA" id="ARBA00023136"/>
    </source>
</evidence>
<dbReference type="OrthoDB" id="10045365at2759"/>
<evidence type="ECO:0000256" key="7">
    <source>
        <dbReference type="ARBA" id="ARBA00023180"/>
    </source>
</evidence>
<dbReference type="PANTHER" id="PTHR22702:SF1">
    <property type="entry name" value="PROTEASE-ASSOCIATED DOMAIN-CONTAINING PROTEIN 1"/>
    <property type="match status" value="1"/>
</dbReference>
<sequence length="289" mass="33531">MRREPVRWAVVALLLAMVGAGVQRWGGSWWRRTAFLVVDDKVEPLITMDNLEDTSKKHLENITIPSVLITNKLGNDLKKSVENGDMVSVLLDWRESLPHPDERVEYEFWTNNNDECGPKCDMQMDFVKSFRGIAQILEKKGYTQFTPHYITWYCLEAFVVSKQCKSQCINHGRHCAPDLEQNFNKGYDGKDVVVQNLHQICVFKVANESGKPWLWWDYVHDFSIRCPMKGKKYTHECAMDVIKSLGLDDEKINKCIGDPEADEEKSILKAEQDAQLSWLYCRYGFVYHI</sequence>
<keyword evidence="7" id="KW-0325">Glycoprotein</keyword>
<keyword evidence="11" id="KW-1185">Reference proteome</keyword>
<evidence type="ECO:0000256" key="3">
    <source>
        <dbReference type="ARBA" id="ARBA00022729"/>
    </source>
</evidence>
<evidence type="ECO:0000256" key="5">
    <source>
        <dbReference type="ARBA" id="ARBA00022989"/>
    </source>
</evidence>
<dbReference type="Pfam" id="PF25011">
    <property type="entry name" value="VSR_TRX"/>
    <property type="match status" value="1"/>
</dbReference>
<dbReference type="InterPro" id="IPR056858">
    <property type="entry name" value="VSR_TRX"/>
</dbReference>
<evidence type="ECO:0000313" key="10">
    <source>
        <dbReference type="EMBL" id="KAG8096053.1"/>
    </source>
</evidence>
<organism evidence="10 11">
    <name type="scientific">Zizania palustris</name>
    <name type="common">Northern wild rice</name>
    <dbReference type="NCBI Taxonomy" id="103762"/>
    <lineage>
        <taxon>Eukaryota</taxon>
        <taxon>Viridiplantae</taxon>
        <taxon>Streptophyta</taxon>
        <taxon>Embryophyta</taxon>
        <taxon>Tracheophyta</taxon>
        <taxon>Spermatophyta</taxon>
        <taxon>Magnoliopsida</taxon>
        <taxon>Liliopsida</taxon>
        <taxon>Poales</taxon>
        <taxon>Poaceae</taxon>
        <taxon>BOP clade</taxon>
        <taxon>Oryzoideae</taxon>
        <taxon>Oryzeae</taxon>
        <taxon>Zizaniinae</taxon>
        <taxon>Zizania</taxon>
    </lineage>
</organism>
<reference evidence="10" key="1">
    <citation type="journal article" date="2021" name="bioRxiv">
        <title>Whole Genome Assembly and Annotation of Northern Wild Rice, Zizania palustris L., Supports a Whole Genome Duplication in the Zizania Genus.</title>
        <authorList>
            <person name="Haas M."/>
            <person name="Kono T."/>
            <person name="Macchietto M."/>
            <person name="Millas R."/>
            <person name="McGilp L."/>
            <person name="Shao M."/>
            <person name="Duquette J."/>
            <person name="Hirsch C.N."/>
            <person name="Kimball J."/>
        </authorList>
    </citation>
    <scope>NUCLEOTIDE SEQUENCE</scope>
    <source>
        <tissue evidence="10">Fresh leaf tissue</tissue>
    </source>
</reference>
<evidence type="ECO:0000259" key="9">
    <source>
        <dbReference type="Pfam" id="PF25011"/>
    </source>
</evidence>
<comment type="subcellular location">
    <subcellularLocation>
        <location evidence="8">Endomembrane system</location>
        <topology evidence="8">Single-pass membrane protein</topology>
    </subcellularLocation>
    <subcellularLocation>
        <location evidence="1">Membrane</location>
        <topology evidence="1">Single-pass type I membrane protein</topology>
    </subcellularLocation>
</comment>
<evidence type="ECO:0000313" key="11">
    <source>
        <dbReference type="Proteomes" id="UP000729402"/>
    </source>
</evidence>
<reference evidence="10" key="2">
    <citation type="submission" date="2021-02" db="EMBL/GenBank/DDBJ databases">
        <authorList>
            <person name="Kimball J.A."/>
            <person name="Haas M.W."/>
            <person name="Macchietto M."/>
            <person name="Kono T."/>
            <person name="Duquette J."/>
            <person name="Shao M."/>
        </authorList>
    </citation>
    <scope>NUCLEOTIDE SEQUENCE</scope>
    <source>
        <tissue evidence="10">Fresh leaf tissue</tissue>
    </source>
</reference>
<dbReference type="PANTHER" id="PTHR22702">
    <property type="entry name" value="PROTEASE-ASSOCIATED DOMAIN-CONTAINING PROTEIN"/>
    <property type="match status" value="1"/>
</dbReference>
<keyword evidence="6" id="KW-0472">Membrane</keyword>
<evidence type="ECO:0000256" key="1">
    <source>
        <dbReference type="ARBA" id="ARBA00004479"/>
    </source>
</evidence>
<dbReference type="Proteomes" id="UP000729402">
    <property type="component" value="Unassembled WGS sequence"/>
</dbReference>
<keyword evidence="4" id="KW-0677">Repeat</keyword>
<evidence type="ECO:0000256" key="4">
    <source>
        <dbReference type="ARBA" id="ARBA00022737"/>
    </source>
</evidence>
<dbReference type="GO" id="GO:0016020">
    <property type="term" value="C:membrane"/>
    <property type="evidence" value="ECO:0007669"/>
    <property type="project" value="UniProtKB-SubCell"/>
</dbReference>
<feature type="domain" description="Vacuolar sorting receptor thioredoxin-like" evidence="9">
    <location>
        <begin position="104"/>
        <end position="276"/>
    </location>
</feature>
<protein>
    <recommendedName>
        <fullName evidence="9">Vacuolar sorting receptor thioredoxin-like domain-containing protein</fullName>
    </recommendedName>
</protein>
<keyword evidence="2" id="KW-0812">Transmembrane</keyword>
<dbReference type="GO" id="GO:0012505">
    <property type="term" value="C:endomembrane system"/>
    <property type="evidence" value="ECO:0007669"/>
    <property type="project" value="UniProtKB-SubCell"/>
</dbReference>
<gene>
    <name evidence="10" type="ORF">GUJ93_ZPchr0013g36235</name>
</gene>
<keyword evidence="5" id="KW-1133">Transmembrane helix</keyword>
<dbReference type="AlphaFoldDB" id="A0A8J5WSH3"/>
<evidence type="ECO:0000256" key="8">
    <source>
        <dbReference type="ARBA" id="ARBA00037847"/>
    </source>
</evidence>
<dbReference type="EMBL" id="JAAALK010000079">
    <property type="protein sequence ID" value="KAG8096053.1"/>
    <property type="molecule type" value="Genomic_DNA"/>
</dbReference>
<accession>A0A8J5WSH3</accession>